<evidence type="ECO:0000256" key="2">
    <source>
        <dbReference type="SAM" id="SignalP"/>
    </source>
</evidence>
<dbReference type="PIRSF" id="PIRSF012443">
    <property type="entry name" value="UCP012443"/>
    <property type="match status" value="1"/>
</dbReference>
<dbReference type="Pfam" id="PF09865">
    <property type="entry name" value="DUF2092"/>
    <property type="match status" value="1"/>
</dbReference>
<organism evidence="3 4">
    <name type="scientific">Rhizobium binae</name>
    <dbReference type="NCBI Taxonomy" id="1138190"/>
    <lineage>
        <taxon>Bacteria</taxon>
        <taxon>Pseudomonadati</taxon>
        <taxon>Pseudomonadota</taxon>
        <taxon>Alphaproteobacteria</taxon>
        <taxon>Hyphomicrobiales</taxon>
        <taxon>Rhizobiaceae</taxon>
        <taxon>Rhizobium/Agrobacterium group</taxon>
        <taxon>Rhizobium</taxon>
    </lineage>
</organism>
<keyword evidence="4" id="KW-1185">Reference proteome</keyword>
<name>A0ABV2MFZ2_9HYPH</name>
<evidence type="ECO:0000256" key="1">
    <source>
        <dbReference type="ARBA" id="ARBA00022729"/>
    </source>
</evidence>
<dbReference type="EMBL" id="JBEPMY010000006">
    <property type="protein sequence ID" value="MET3755380.1"/>
    <property type="molecule type" value="Genomic_DNA"/>
</dbReference>
<dbReference type="GeneID" id="91151280"/>
<feature type="chain" id="PRO_5046475188" description="DUF2092 domain-containing protein" evidence="2">
    <location>
        <begin position="22"/>
        <end position="260"/>
    </location>
</feature>
<protein>
    <recommendedName>
        <fullName evidence="5">DUF2092 domain-containing protein</fullName>
    </recommendedName>
</protein>
<sequence>MILPVRLTFCCAAFAASLAVAATTTTPARAEGDDAEKILKAMSDYLAAQKNLSVAFDSSIEVVTPQMEKIQFDNSGSLHLVRPDKIHATRTGGYSDVEMVFDGKTFTVFGKNIDGYIKLPAAGTVDQLIDMLRDRGRALPGADLLLSDVYSTLSKEIIDAKHIGEGVVGGIECEHLAFRQQDTDWQLWVRAGSDPIPCKMVVTSKAVGQAPQYTLTIRDWKTDVPVDDAAFTFKPPAGAKEVSADMFAEMDELPPSGPAK</sequence>
<comment type="caution">
    <text evidence="3">The sequence shown here is derived from an EMBL/GenBank/DDBJ whole genome shotgun (WGS) entry which is preliminary data.</text>
</comment>
<dbReference type="InterPro" id="IPR019207">
    <property type="entry name" value="DUF2092"/>
</dbReference>
<dbReference type="SUPFAM" id="SSF89392">
    <property type="entry name" value="Prokaryotic lipoproteins and lipoprotein localization factors"/>
    <property type="match status" value="1"/>
</dbReference>
<evidence type="ECO:0000313" key="3">
    <source>
        <dbReference type="EMBL" id="MET3755380.1"/>
    </source>
</evidence>
<dbReference type="Proteomes" id="UP001549077">
    <property type="component" value="Unassembled WGS sequence"/>
</dbReference>
<dbReference type="Gene3D" id="2.50.20.10">
    <property type="entry name" value="Lipoprotein localisation LolA/LolB/LppX"/>
    <property type="match status" value="1"/>
</dbReference>
<evidence type="ECO:0000313" key="4">
    <source>
        <dbReference type="Proteomes" id="UP001549077"/>
    </source>
</evidence>
<evidence type="ECO:0008006" key="5">
    <source>
        <dbReference type="Google" id="ProtNLM"/>
    </source>
</evidence>
<accession>A0ABV2MFZ2</accession>
<gene>
    <name evidence="3" type="ORF">ABID08_002751</name>
</gene>
<proteinExistence type="predicted"/>
<dbReference type="RefSeq" id="WP_168297473.1">
    <property type="nucleotide sequence ID" value="NZ_CP071606.1"/>
</dbReference>
<reference evidence="3 4" key="1">
    <citation type="submission" date="2024-06" db="EMBL/GenBank/DDBJ databases">
        <title>Genomic Encyclopedia of Type Strains, Phase IV (KMG-IV): sequencing the most valuable type-strain genomes for metagenomic binning, comparative biology and taxonomic classification.</title>
        <authorList>
            <person name="Goeker M."/>
        </authorList>
    </citation>
    <scope>NUCLEOTIDE SEQUENCE [LARGE SCALE GENOMIC DNA]</scope>
    <source>
        <strain evidence="3 4">DSM 29288</strain>
    </source>
</reference>
<keyword evidence="1 2" id="KW-0732">Signal</keyword>
<dbReference type="InterPro" id="IPR029046">
    <property type="entry name" value="LolA/LolB/LppX"/>
</dbReference>
<feature type="signal peptide" evidence="2">
    <location>
        <begin position="1"/>
        <end position="21"/>
    </location>
</feature>